<gene>
    <name evidence="4" type="ORF">EII38_08195</name>
</gene>
<evidence type="ECO:0000313" key="4">
    <source>
        <dbReference type="EMBL" id="RRD30443.1"/>
    </source>
</evidence>
<accession>A0A3P1VD28</accession>
<dbReference type="InterPro" id="IPR036779">
    <property type="entry name" value="LysM_dom_sf"/>
</dbReference>
<feature type="compositionally biased region" description="Low complexity" evidence="1">
    <location>
        <begin position="77"/>
        <end position="86"/>
    </location>
</feature>
<sequence>MSQEPWNDEIYTSEEKSRRNKTGNSPIASKIFTVLAVLFLIIVATIIGVAIYLSGGGSNTNSTEEFYNTSNSSAVEQSSVAVSEQTTVASTPEQSESTEASTDQAQEGETITVQPGEGVAAIAARAGISIAELERLNPEKMTTGSWLAHPGDVVRIK</sequence>
<evidence type="ECO:0000259" key="3">
    <source>
        <dbReference type="PROSITE" id="PS51782"/>
    </source>
</evidence>
<keyword evidence="5" id="KW-1185">Reference proteome</keyword>
<feature type="region of interest" description="Disordered" evidence="1">
    <location>
        <begin position="77"/>
        <end position="109"/>
    </location>
</feature>
<dbReference type="CDD" id="cd00118">
    <property type="entry name" value="LysM"/>
    <property type="match status" value="1"/>
</dbReference>
<comment type="caution">
    <text evidence="4">The sequence shown here is derived from an EMBL/GenBank/DDBJ whole genome shotgun (WGS) entry which is preliminary data.</text>
</comment>
<proteinExistence type="predicted"/>
<dbReference type="SMART" id="SM00257">
    <property type="entry name" value="LysM"/>
    <property type="match status" value="1"/>
</dbReference>
<dbReference type="InterPro" id="IPR018392">
    <property type="entry name" value="LysM"/>
</dbReference>
<dbReference type="AlphaFoldDB" id="A0A3P1VD28"/>
<dbReference type="STRING" id="1123309.GCA_000377005_00571"/>
<keyword evidence="2" id="KW-1133">Transmembrane helix</keyword>
<dbReference type="Gene3D" id="3.10.350.10">
    <property type="entry name" value="LysM domain"/>
    <property type="match status" value="1"/>
</dbReference>
<organism evidence="4 5">
    <name type="scientific">Streptococcus minor</name>
    <dbReference type="NCBI Taxonomy" id="229549"/>
    <lineage>
        <taxon>Bacteria</taxon>
        <taxon>Bacillati</taxon>
        <taxon>Bacillota</taxon>
        <taxon>Bacilli</taxon>
        <taxon>Lactobacillales</taxon>
        <taxon>Streptococcaceae</taxon>
        <taxon>Streptococcus</taxon>
    </lineage>
</organism>
<keyword evidence="2" id="KW-0472">Membrane</keyword>
<name>A0A3P1VD28_9STRE</name>
<dbReference type="PROSITE" id="PS51782">
    <property type="entry name" value="LYSM"/>
    <property type="match status" value="1"/>
</dbReference>
<dbReference type="InterPro" id="IPR049981">
    <property type="entry name" value="SPy_0802-like"/>
</dbReference>
<feature type="domain" description="LysM" evidence="3">
    <location>
        <begin position="109"/>
        <end position="156"/>
    </location>
</feature>
<evidence type="ECO:0000313" key="5">
    <source>
        <dbReference type="Proteomes" id="UP000281771"/>
    </source>
</evidence>
<dbReference type="NCBIfam" id="NF042931">
    <property type="entry name" value="SAG1386_EF1546"/>
    <property type="match status" value="1"/>
</dbReference>
<evidence type="ECO:0000256" key="2">
    <source>
        <dbReference type="SAM" id="Phobius"/>
    </source>
</evidence>
<feature type="transmembrane region" description="Helical" evidence="2">
    <location>
        <begin position="31"/>
        <end position="53"/>
    </location>
</feature>
<feature type="region of interest" description="Disordered" evidence="1">
    <location>
        <begin position="1"/>
        <end position="23"/>
    </location>
</feature>
<dbReference type="EMBL" id="RQZA01000008">
    <property type="protein sequence ID" value="RRD30443.1"/>
    <property type="molecule type" value="Genomic_DNA"/>
</dbReference>
<reference evidence="4 5" key="1">
    <citation type="submission" date="2018-11" db="EMBL/GenBank/DDBJ databases">
        <title>Genomes From Bacteria Associated with the Canine Oral Cavity: a Test Case for Automated Genome-Based Taxonomic Assignment.</title>
        <authorList>
            <person name="Coil D.A."/>
            <person name="Jospin G."/>
            <person name="Darling A.E."/>
            <person name="Wallis C."/>
            <person name="Davis I.J."/>
            <person name="Harris S."/>
            <person name="Eisen J.A."/>
            <person name="Holcombe L.J."/>
            <person name="O'Flynn C."/>
        </authorList>
    </citation>
    <scope>NUCLEOTIDE SEQUENCE [LARGE SCALE GENOMIC DNA]</scope>
    <source>
        <strain evidence="4 5">OH4621_COT-116</strain>
    </source>
</reference>
<dbReference type="RefSeq" id="WP_124777618.1">
    <property type="nucleotide sequence ID" value="NZ_RQZA01000008.1"/>
</dbReference>
<protein>
    <submittedName>
        <fullName evidence="4">LysM peptidoglycan-binding domain-containing protein</fullName>
    </submittedName>
</protein>
<evidence type="ECO:0000256" key="1">
    <source>
        <dbReference type="SAM" id="MobiDB-lite"/>
    </source>
</evidence>
<keyword evidence="2" id="KW-0812">Transmembrane</keyword>
<dbReference type="Proteomes" id="UP000281771">
    <property type="component" value="Unassembled WGS sequence"/>
</dbReference>
<dbReference type="SUPFAM" id="SSF54106">
    <property type="entry name" value="LysM domain"/>
    <property type="match status" value="1"/>
</dbReference>
<dbReference type="Pfam" id="PF01476">
    <property type="entry name" value="LysM"/>
    <property type="match status" value="1"/>
</dbReference>
<feature type="compositionally biased region" description="Polar residues" evidence="1">
    <location>
        <begin position="87"/>
        <end position="109"/>
    </location>
</feature>